<dbReference type="Ensembl" id="ENSEEET00000015894.2">
    <property type="protein sequence ID" value="ENSEEEP00000015713.2"/>
    <property type="gene ID" value="ENSEEEG00000007786.2"/>
</dbReference>
<organism evidence="1 2">
    <name type="scientific">Electrophorus electricus</name>
    <name type="common">Electric eel</name>
    <name type="synonym">Gymnotus electricus</name>
    <dbReference type="NCBI Taxonomy" id="8005"/>
    <lineage>
        <taxon>Eukaryota</taxon>
        <taxon>Metazoa</taxon>
        <taxon>Chordata</taxon>
        <taxon>Craniata</taxon>
        <taxon>Vertebrata</taxon>
        <taxon>Euteleostomi</taxon>
        <taxon>Actinopterygii</taxon>
        <taxon>Neopterygii</taxon>
        <taxon>Teleostei</taxon>
        <taxon>Ostariophysi</taxon>
        <taxon>Gymnotiformes</taxon>
        <taxon>Gymnotoidei</taxon>
        <taxon>Gymnotidae</taxon>
        <taxon>Electrophorus</taxon>
    </lineage>
</organism>
<reference evidence="1" key="4">
    <citation type="submission" date="2025-08" db="UniProtKB">
        <authorList>
            <consortium name="Ensembl"/>
        </authorList>
    </citation>
    <scope>IDENTIFICATION</scope>
</reference>
<name>A0A4W4EVV4_ELEEL</name>
<reference evidence="2" key="1">
    <citation type="journal article" date="2014" name="Science">
        <title>Nonhuman genetics. Genomic basis for the convergent evolution of electric organs.</title>
        <authorList>
            <person name="Gallant J.R."/>
            <person name="Traeger L.L."/>
            <person name="Volkening J.D."/>
            <person name="Moffett H."/>
            <person name="Chen P.H."/>
            <person name="Novina C.D."/>
            <person name="Phillips G.N.Jr."/>
            <person name="Anand R."/>
            <person name="Wells G.B."/>
            <person name="Pinch M."/>
            <person name="Guth R."/>
            <person name="Unguez G.A."/>
            <person name="Albert J.S."/>
            <person name="Zakon H.H."/>
            <person name="Samanta M.P."/>
            <person name="Sussman M.R."/>
        </authorList>
    </citation>
    <scope>NUCLEOTIDE SEQUENCE [LARGE SCALE GENOMIC DNA]</scope>
</reference>
<keyword evidence="2" id="KW-1185">Reference proteome</keyword>
<dbReference type="Proteomes" id="UP000314983">
    <property type="component" value="Chromosome 3"/>
</dbReference>
<accession>A0A4W4EVV4</accession>
<reference evidence="1" key="5">
    <citation type="submission" date="2025-09" db="UniProtKB">
        <authorList>
            <consortium name="Ensembl"/>
        </authorList>
    </citation>
    <scope>IDENTIFICATION</scope>
</reference>
<proteinExistence type="predicted"/>
<evidence type="ECO:0000313" key="2">
    <source>
        <dbReference type="Proteomes" id="UP000314983"/>
    </source>
</evidence>
<evidence type="ECO:0000313" key="1">
    <source>
        <dbReference type="Ensembl" id="ENSEEEP00000015713.2"/>
    </source>
</evidence>
<dbReference type="AlphaFoldDB" id="A0A4W4EVV4"/>
<sequence length="53" mass="5889">MARNLGPGCACMWGPAPRLKLELRMLPVGSLNPREITRAWQGKIWQDKPSLSG</sequence>
<protein>
    <submittedName>
        <fullName evidence="1">Uncharacterized protein</fullName>
    </submittedName>
</protein>
<reference evidence="2" key="2">
    <citation type="journal article" date="2017" name="Sci. Adv.">
        <title>A tail of two voltages: Proteomic comparison of the three electric organs of the electric eel.</title>
        <authorList>
            <person name="Traeger L.L."/>
            <person name="Sabat G."/>
            <person name="Barrett-Wilt G.A."/>
            <person name="Wells G.B."/>
            <person name="Sussman M.R."/>
        </authorList>
    </citation>
    <scope>NUCLEOTIDE SEQUENCE [LARGE SCALE GENOMIC DNA]</scope>
</reference>
<reference evidence="1" key="3">
    <citation type="submission" date="2020-05" db="EMBL/GenBank/DDBJ databases">
        <title>Electrophorus electricus (electric eel) genome, fEleEle1, primary haplotype.</title>
        <authorList>
            <person name="Myers G."/>
            <person name="Meyer A."/>
            <person name="Fedrigo O."/>
            <person name="Formenti G."/>
            <person name="Rhie A."/>
            <person name="Tracey A."/>
            <person name="Sims Y."/>
            <person name="Jarvis E.D."/>
        </authorList>
    </citation>
    <scope>NUCLEOTIDE SEQUENCE [LARGE SCALE GENOMIC DNA]</scope>
</reference>